<evidence type="ECO:0000256" key="5">
    <source>
        <dbReference type="NCBIfam" id="TIGR00405"/>
    </source>
</evidence>
<comment type="subunit">
    <text evidence="4">Heterodimer composed of Spt4 and Spt5. Interacts with RNA polymerase (RNAP).</text>
</comment>
<dbReference type="SMART" id="SM00738">
    <property type="entry name" value="NGN"/>
    <property type="match status" value="1"/>
</dbReference>
<comment type="caution">
    <text evidence="8">The sequence shown here is derived from an EMBL/GenBank/DDBJ whole genome shotgun (WGS) entry which is preliminary data.</text>
</comment>
<dbReference type="Gene3D" id="2.30.30.30">
    <property type="match status" value="1"/>
</dbReference>
<keyword evidence="8" id="KW-0251">Elongation factor</keyword>
<dbReference type="InterPro" id="IPR005824">
    <property type="entry name" value="KOW"/>
</dbReference>
<dbReference type="InterPro" id="IPR006645">
    <property type="entry name" value="NGN-like_dom"/>
</dbReference>
<evidence type="ECO:0000256" key="1">
    <source>
        <dbReference type="ARBA" id="ARBA00006956"/>
    </source>
</evidence>
<comment type="similarity">
    <text evidence="1">Belongs to the SPT5 family.</text>
</comment>
<dbReference type="Pfam" id="PF03439">
    <property type="entry name" value="Spt5-NGN"/>
    <property type="match status" value="1"/>
</dbReference>
<dbReference type="Gene3D" id="3.30.70.940">
    <property type="entry name" value="NusG, N-terminal domain"/>
    <property type="match status" value="1"/>
</dbReference>
<gene>
    <name evidence="8" type="primary">nusG</name>
    <name evidence="4" type="synonym">spt5</name>
    <name evidence="8" type="ORF">APZ16_05915</name>
</gene>
<evidence type="ECO:0000313" key="9">
    <source>
        <dbReference type="Proteomes" id="UP000074294"/>
    </source>
</evidence>
<keyword evidence="2 4" id="KW-0805">Transcription regulation</keyword>
<evidence type="ECO:0000259" key="6">
    <source>
        <dbReference type="SMART" id="SM00738"/>
    </source>
</evidence>
<dbReference type="Proteomes" id="UP000074294">
    <property type="component" value="Unassembled WGS sequence"/>
</dbReference>
<evidence type="ECO:0000256" key="2">
    <source>
        <dbReference type="ARBA" id="ARBA00023015"/>
    </source>
</evidence>
<organism evidence="8 9">
    <name type="scientific">Hadarchaeum yellowstonense</name>
    <dbReference type="NCBI Taxonomy" id="1776334"/>
    <lineage>
        <taxon>Archaea</taxon>
        <taxon>Methanobacteriati</taxon>
        <taxon>Candidatus Hadarchaeota</taxon>
        <taxon>Candidatus Hadarchaeia</taxon>
        <taxon>Candidatus Hadarchaeales</taxon>
        <taxon>Candidatus Hadarchaeaceae</taxon>
        <taxon>Candidatus Hadarchaeum</taxon>
    </lineage>
</organism>
<name>A0A147JUL3_HADYE</name>
<comment type="similarity">
    <text evidence="4">Belongs to the archaeal Spt5 family.</text>
</comment>
<evidence type="ECO:0000313" key="8">
    <source>
        <dbReference type="EMBL" id="KUO40131.1"/>
    </source>
</evidence>
<dbReference type="SUPFAM" id="SSF50104">
    <property type="entry name" value="Translation proteins SH3-like domain"/>
    <property type="match status" value="1"/>
</dbReference>
<dbReference type="GO" id="GO:0006354">
    <property type="term" value="P:DNA-templated transcription elongation"/>
    <property type="evidence" value="ECO:0007669"/>
    <property type="project" value="InterPro"/>
</dbReference>
<dbReference type="Pfam" id="PF00467">
    <property type="entry name" value="KOW"/>
    <property type="match status" value="1"/>
</dbReference>
<keyword evidence="3 4" id="KW-0804">Transcription</keyword>
<feature type="domain" description="NusG-like N-terminal" evidence="6">
    <location>
        <begin position="6"/>
        <end position="90"/>
    </location>
</feature>
<accession>A0A147JUL3</accession>
<comment type="function">
    <text evidence="4">Stimulates transcription elongation.</text>
</comment>
<sequence>MEETQKPAIFAIRTTIGQEKNTADMIASRAKNFKLPVKAVLAPTGIRGYIFVEAVGKTTIERVRAGIKHGKGMVAGEVPITQIEQFLVPKAAVTGMEVGDVVELISGPFRGERARIIRVDEGKEEITVELFEATVPIPVTVRGDSVKILQKKEKEGEGEGK</sequence>
<dbReference type="InterPro" id="IPR014722">
    <property type="entry name" value="Rib_uL2_dom2"/>
</dbReference>
<evidence type="ECO:0000259" key="7">
    <source>
        <dbReference type="SMART" id="SM00739"/>
    </source>
</evidence>
<dbReference type="InterPro" id="IPR036735">
    <property type="entry name" value="NGN_dom_sf"/>
</dbReference>
<evidence type="ECO:0000256" key="3">
    <source>
        <dbReference type="ARBA" id="ARBA00023163"/>
    </source>
</evidence>
<protein>
    <recommendedName>
        <fullName evidence="4 5">Transcription elongation factor Spt5</fullName>
    </recommendedName>
</protein>
<dbReference type="CDD" id="cd09887">
    <property type="entry name" value="NGN_Arch"/>
    <property type="match status" value="1"/>
</dbReference>
<dbReference type="AlphaFoldDB" id="A0A147JUL3"/>
<dbReference type="GO" id="GO:0003746">
    <property type="term" value="F:translation elongation factor activity"/>
    <property type="evidence" value="ECO:0007669"/>
    <property type="project" value="UniProtKB-KW"/>
</dbReference>
<evidence type="ECO:0000256" key="4">
    <source>
        <dbReference type="HAMAP-Rule" id="MF_00950"/>
    </source>
</evidence>
<dbReference type="EMBL" id="LQMQ01000048">
    <property type="protein sequence ID" value="KUO40131.1"/>
    <property type="molecule type" value="Genomic_DNA"/>
</dbReference>
<reference evidence="8 9" key="1">
    <citation type="journal article" date="2016" name="Nat. Microbiol.">
        <title>Genomic inference of the metabolism of cosmopolitan subsurface Archaea, Hadesarchaea.</title>
        <authorList>
            <person name="Baker B.J."/>
            <person name="Saw J.H."/>
            <person name="Lind A.E."/>
            <person name="Lazar C.S."/>
            <person name="Hinrichs K.-U."/>
            <person name="Teske A.P."/>
            <person name="Ettema T.J."/>
        </authorList>
    </citation>
    <scope>NUCLEOTIDE SEQUENCE [LARGE SCALE GENOMIC DNA]</scope>
</reference>
<dbReference type="SMART" id="SM00739">
    <property type="entry name" value="KOW"/>
    <property type="match status" value="1"/>
</dbReference>
<dbReference type="GO" id="GO:0006355">
    <property type="term" value="P:regulation of DNA-templated transcription"/>
    <property type="evidence" value="ECO:0007669"/>
    <property type="project" value="UniProtKB-UniRule"/>
</dbReference>
<dbReference type="InterPro" id="IPR005100">
    <property type="entry name" value="NGN-domain"/>
</dbReference>
<dbReference type="CDD" id="cd06091">
    <property type="entry name" value="KOW_NusG"/>
    <property type="match status" value="1"/>
</dbReference>
<dbReference type="STRING" id="1776334.APZ16_05915"/>
<dbReference type="HAMAP" id="MF_00950">
    <property type="entry name" value="Spt5_arch"/>
    <property type="match status" value="1"/>
</dbReference>
<proteinExistence type="inferred from homology"/>
<dbReference type="InterPro" id="IPR008991">
    <property type="entry name" value="Translation_prot_SH3-like_sf"/>
</dbReference>
<keyword evidence="8" id="KW-0648">Protein biosynthesis</keyword>
<feature type="domain" description="KOW" evidence="7">
    <location>
        <begin position="95"/>
        <end position="122"/>
    </location>
</feature>
<dbReference type="InterPro" id="IPR011590">
    <property type="entry name" value="Spt5_arc"/>
</dbReference>
<dbReference type="NCBIfam" id="TIGR00405">
    <property type="entry name" value="KOW_elon_Spt5"/>
    <property type="match status" value="1"/>
</dbReference>